<evidence type="ECO:0000259" key="10">
    <source>
        <dbReference type="Pfam" id="PF20452"/>
    </source>
</evidence>
<reference evidence="11 12" key="1">
    <citation type="journal article" date="2018" name="Proc. Natl. Acad. Sci. U.S.A.">
        <title>Draft genome sequence of Camellia sinensis var. sinensis provides insights into the evolution of the tea genome and tea quality.</title>
        <authorList>
            <person name="Wei C."/>
            <person name="Yang H."/>
            <person name="Wang S."/>
            <person name="Zhao J."/>
            <person name="Liu C."/>
            <person name="Gao L."/>
            <person name="Xia E."/>
            <person name="Lu Y."/>
            <person name="Tai Y."/>
            <person name="She G."/>
            <person name="Sun J."/>
            <person name="Cao H."/>
            <person name="Tong W."/>
            <person name="Gao Q."/>
            <person name="Li Y."/>
            <person name="Deng W."/>
            <person name="Jiang X."/>
            <person name="Wang W."/>
            <person name="Chen Q."/>
            <person name="Zhang S."/>
            <person name="Li H."/>
            <person name="Wu J."/>
            <person name="Wang P."/>
            <person name="Li P."/>
            <person name="Shi C."/>
            <person name="Zheng F."/>
            <person name="Jian J."/>
            <person name="Huang B."/>
            <person name="Shan D."/>
            <person name="Shi M."/>
            <person name="Fang C."/>
            <person name="Yue Y."/>
            <person name="Li F."/>
            <person name="Li D."/>
            <person name="Wei S."/>
            <person name="Han B."/>
            <person name="Jiang C."/>
            <person name="Yin Y."/>
            <person name="Xia T."/>
            <person name="Zhang Z."/>
            <person name="Bennetzen J.L."/>
            <person name="Zhao S."/>
            <person name="Wan X."/>
        </authorList>
    </citation>
    <scope>NUCLEOTIDE SEQUENCE [LARGE SCALE GENOMIC DNA]</scope>
    <source>
        <strain evidence="12">cv. Shuchazao</strain>
        <tissue evidence="11">Leaf</tissue>
    </source>
</reference>
<feature type="domain" description="Calmodulin binding protein C-terminal" evidence="10">
    <location>
        <begin position="315"/>
        <end position="374"/>
    </location>
</feature>
<feature type="domain" description="Calmodulin binding protein central" evidence="9">
    <location>
        <begin position="245"/>
        <end position="310"/>
    </location>
</feature>
<keyword evidence="3" id="KW-0805">Transcription regulation</keyword>
<gene>
    <name evidence="11" type="ORF">TEA_022263</name>
</gene>
<evidence type="ECO:0000256" key="4">
    <source>
        <dbReference type="ARBA" id="ARBA00023125"/>
    </source>
</evidence>
<dbReference type="GO" id="GO:0043565">
    <property type="term" value="F:sequence-specific DNA binding"/>
    <property type="evidence" value="ECO:0007669"/>
    <property type="project" value="TreeGrafter"/>
</dbReference>
<comment type="similarity">
    <text evidence="2">Belongs to the plant ACBP60 protein family.</text>
</comment>
<accession>A0A4S4E1B1</accession>
<dbReference type="Pfam" id="PF07887">
    <property type="entry name" value="Calmodulin_bind"/>
    <property type="match status" value="1"/>
</dbReference>
<dbReference type="InterPro" id="IPR012416">
    <property type="entry name" value="CBP60"/>
</dbReference>
<dbReference type="PANTHER" id="PTHR31713">
    <property type="entry name" value="OS02G0177800 PROTEIN"/>
    <property type="match status" value="1"/>
</dbReference>
<dbReference type="GO" id="GO:0080142">
    <property type="term" value="P:regulation of salicylic acid biosynthetic process"/>
    <property type="evidence" value="ECO:0007669"/>
    <property type="project" value="TreeGrafter"/>
</dbReference>
<evidence type="ECO:0000259" key="8">
    <source>
        <dbReference type="Pfam" id="PF07887"/>
    </source>
</evidence>
<dbReference type="Proteomes" id="UP000306102">
    <property type="component" value="Unassembled WGS sequence"/>
</dbReference>
<proteinExistence type="inferred from homology"/>
<dbReference type="PANTHER" id="PTHR31713:SF43">
    <property type="entry name" value="CALMODULIN-BINDING PROTEIN 60 G"/>
    <property type="match status" value="1"/>
</dbReference>
<dbReference type="GO" id="GO:0005516">
    <property type="term" value="F:calmodulin binding"/>
    <property type="evidence" value="ECO:0007669"/>
    <property type="project" value="InterPro"/>
</dbReference>
<dbReference type="InterPro" id="IPR046829">
    <property type="entry name" value="Calmod_bind_C"/>
</dbReference>
<dbReference type="EMBL" id="SDRB02008430">
    <property type="protein sequence ID" value="THG09593.1"/>
    <property type="molecule type" value="Genomic_DNA"/>
</dbReference>
<evidence type="ECO:0000256" key="3">
    <source>
        <dbReference type="ARBA" id="ARBA00023015"/>
    </source>
</evidence>
<keyword evidence="6" id="KW-0804">Transcription</keyword>
<organism evidence="11 12">
    <name type="scientific">Camellia sinensis var. sinensis</name>
    <name type="common">China tea</name>
    <dbReference type="NCBI Taxonomy" id="542762"/>
    <lineage>
        <taxon>Eukaryota</taxon>
        <taxon>Viridiplantae</taxon>
        <taxon>Streptophyta</taxon>
        <taxon>Embryophyta</taxon>
        <taxon>Tracheophyta</taxon>
        <taxon>Spermatophyta</taxon>
        <taxon>Magnoliopsida</taxon>
        <taxon>eudicotyledons</taxon>
        <taxon>Gunneridae</taxon>
        <taxon>Pentapetalae</taxon>
        <taxon>asterids</taxon>
        <taxon>Ericales</taxon>
        <taxon>Theaceae</taxon>
        <taxon>Camellia</taxon>
    </lineage>
</organism>
<dbReference type="GO" id="GO:0005634">
    <property type="term" value="C:nucleus"/>
    <property type="evidence" value="ECO:0007669"/>
    <property type="project" value="UniProtKB-SubCell"/>
</dbReference>
<dbReference type="STRING" id="542762.A0A4S4E1B1"/>
<evidence type="ECO:0000256" key="5">
    <source>
        <dbReference type="ARBA" id="ARBA00023159"/>
    </source>
</evidence>
<keyword evidence="5" id="KW-0010">Activator</keyword>
<keyword evidence="7" id="KW-0539">Nucleus</keyword>
<evidence type="ECO:0000313" key="12">
    <source>
        <dbReference type="Proteomes" id="UP000306102"/>
    </source>
</evidence>
<evidence type="ECO:0000256" key="6">
    <source>
        <dbReference type="ARBA" id="ARBA00023163"/>
    </source>
</evidence>
<dbReference type="GO" id="GO:0003700">
    <property type="term" value="F:DNA-binding transcription factor activity"/>
    <property type="evidence" value="ECO:0007669"/>
    <property type="project" value="TreeGrafter"/>
</dbReference>
<comment type="subcellular location">
    <subcellularLocation>
        <location evidence="1">Nucleus</location>
    </subcellularLocation>
</comment>
<comment type="caution">
    <text evidence="11">The sequence shown here is derived from an EMBL/GenBank/DDBJ whole genome shotgun (WGS) entry which is preliminary data.</text>
</comment>
<dbReference type="Pfam" id="PF20452">
    <property type="entry name" value="Calmod_bind_C"/>
    <property type="match status" value="1"/>
</dbReference>
<evidence type="ECO:0000256" key="7">
    <source>
        <dbReference type="ARBA" id="ARBA00023242"/>
    </source>
</evidence>
<dbReference type="InterPro" id="IPR046830">
    <property type="entry name" value="Calmod_bind_M"/>
</dbReference>
<dbReference type="InterPro" id="IPR046831">
    <property type="entry name" value="Calmodulin_bind_N"/>
</dbReference>
<dbReference type="AlphaFoldDB" id="A0A4S4E1B1"/>
<name>A0A4S4E1B1_CAMSN</name>
<keyword evidence="12" id="KW-1185">Reference proteome</keyword>
<evidence type="ECO:0000313" key="11">
    <source>
        <dbReference type="EMBL" id="THG09593.1"/>
    </source>
</evidence>
<keyword evidence="4" id="KW-0238">DNA-binding</keyword>
<feature type="domain" description="Calmodulin binding protein-like N-terminal" evidence="8">
    <location>
        <begin position="85"/>
        <end position="232"/>
    </location>
</feature>
<sequence>MAMKRLLSFKEDDDGSRESKRRFMFATGVTRDVMRGFSLHEFATMFEPLLRRVVRDEVERTIPRFYRSSPRSSLNQLEPSQSRNWQLHFDDKLPSKLFTGSRIESEDSKTIKIVILDAISKKIVTSGPLSSVKVEIVALDGDFRADGQEDWTEEEFNANVVREREGKRPLVIGELVITLRDGVGYVADVSFTDNSSWIRGRKFRLGARSVQSISTDVRIREARSEAFVVKDQRGESYKKHHPPNLVDEIWRLEKIAKDGAFHKKLADNGITTVGEFLQFYHADQSSLCNILGCGISNKIWETIIEHATACVLDDKLYTYYRDAERVGLVFNSIYKLVGVINDGQNYQSLDKLSVFQMGLVENLKKHAYKNVNDWVPLDEASAFGPALLVDPVSSLQPVNFHQDPLEMQLASNHMMSLQPYTYDAQDGSQLEVSAAQHYQPMQLFTPALGNCLMAADSCSGPYGGGDSWAPSGSLGSFMQIGHLTANDNSQEQKPTWHGNGLFFAPNNETVGILSSNFDIHISRNGKPKARWCMIRAAMKWGISVRRDVEAKKWQSFFI</sequence>
<protein>
    <submittedName>
        <fullName evidence="11">Uncharacterized protein</fullName>
    </submittedName>
</protein>
<evidence type="ECO:0000259" key="9">
    <source>
        <dbReference type="Pfam" id="PF20451"/>
    </source>
</evidence>
<evidence type="ECO:0000256" key="1">
    <source>
        <dbReference type="ARBA" id="ARBA00004123"/>
    </source>
</evidence>
<evidence type="ECO:0000256" key="2">
    <source>
        <dbReference type="ARBA" id="ARBA00007214"/>
    </source>
</evidence>
<dbReference type="Pfam" id="PF20451">
    <property type="entry name" value="Calmod_bind_M"/>
    <property type="match status" value="1"/>
</dbReference>